<proteinExistence type="predicted"/>
<keyword evidence="1" id="KW-0472">Membrane</keyword>
<dbReference type="OrthoDB" id="9792788at2"/>
<evidence type="ECO:0000313" key="3">
    <source>
        <dbReference type="Proteomes" id="UP000284177"/>
    </source>
</evidence>
<feature type="transmembrane region" description="Helical" evidence="1">
    <location>
        <begin position="27"/>
        <end position="47"/>
    </location>
</feature>
<dbReference type="AlphaFoldDB" id="A0A419T778"/>
<protein>
    <submittedName>
        <fullName evidence="2">FxsA protein</fullName>
    </submittedName>
</protein>
<comment type="caution">
    <text evidence="2">The sequence shown here is derived from an EMBL/GenBank/DDBJ whole genome shotgun (WGS) entry which is preliminary data.</text>
</comment>
<keyword evidence="3" id="KW-1185">Reference proteome</keyword>
<dbReference type="EMBL" id="MCIB01000006">
    <property type="protein sequence ID" value="RKD33414.1"/>
    <property type="molecule type" value="Genomic_DNA"/>
</dbReference>
<evidence type="ECO:0000313" key="2">
    <source>
        <dbReference type="EMBL" id="RKD33414.1"/>
    </source>
</evidence>
<dbReference type="GO" id="GO:0016020">
    <property type="term" value="C:membrane"/>
    <property type="evidence" value="ECO:0007669"/>
    <property type="project" value="InterPro"/>
</dbReference>
<dbReference type="InterPro" id="IPR007313">
    <property type="entry name" value="FxsA"/>
</dbReference>
<sequence>MLLKLILLFTLTPLVELFFLIKLAQITSTWTTIGIVFLTGIVGAYLAKSQGKLILTRIKIELNEGRIPGNQLLNGLCVLIGGALLLTPGIITDVFGFMLVIPGTREIFKTIIRRKFKKMIETGNINIYFRR</sequence>
<dbReference type="PANTHER" id="PTHR35335:SF1">
    <property type="entry name" value="UPF0716 PROTEIN FXSA"/>
    <property type="match status" value="1"/>
</dbReference>
<accession>A0A419T778</accession>
<keyword evidence="1" id="KW-1133">Transmembrane helix</keyword>
<dbReference type="PANTHER" id="PTHR35335">
    <property type="entry name" value="UPF0716 PROTEIN FXSA"/>
    <property type="match status" value="1"/>
</dbReference>
<dbReference type="NCBIfam" id="NF008528">
    <property type="entry name" value="PRK11463.1-2"/>
    <property type="match status" value="1"/>
</dbReference>
<gene>
    <name evidence="2" type="ORF">BET03_09150</name>
</gene>
<dbReference type="Pfam" id="PF04186">
    <property type="entry name" value="FxsA"/>
    <property type="match status" value="1"/>
</dbReference>
<dbReference type="Proteomes" id="UP000284177">
    <property type="component" value="Unassembled WGS sequence"/>
</dbReference>
<dbReference type="RefSeq" id="WP_120167742.1">
    <property type="nucleotide sequence ID" value="NZ_MCIB01000006.1"/>
</dbReference>
<feature type="transmembrane region" description="Helical" evidence="1">
    <location>
        <begin position="90"/>
        <end position="108"/>
    </location>
</feature>
<reference evidence="2 3" key="1">
    <citation type="submission" date="2016-08" db="EMBL/GenBank/DDBJ databases">
        <title>Novel Firmicutes and Novel Genomes.</title>
        <authorList>
            <person name="Poppleton D.I."/>
            <person name="Gribaldo S."/>
        </authorList>
    </citation>
    <scope>NUCLEOTIDE SEQUENCE [LARGE SCALE GENOMIC DNA]</scope>
    <source>
        <strain evidence="2 3">CTT3</strain>
    </source>
</reference>
<keyword evidence="1" id="KW-0812">Transmembrane</keyword>
<evidence type="ECO:0000256" key="1">
    <source>
        <dbReference type="SAM" id="Phobius"/>
    </source>
</evidence>
<organism evidence="2 3">
    <name type="scientific">Thermohalobacter berrensis</name>
    <dbReference type="NCBI Taxonomy" id="99594"/>
    <lineage>
        <taxon>Bacteria</taxon>
        <taxon>Bacillati</taxon>
        <taxon>Bacillota</taxon>
        <taxon>Tissierellia</taxon>
        <taxon>Tissierellales</taxon>
        <taxon>Thermohalobacteraceae</taxon>
        <taxon>Thermohalobacter</taxon>
    </lineage>
</organism>
<name>A0A419T778_9FIRM</name>